<dbReference type="Gene3D" id="3.40.50.2300">
    <property type="match status" value="2"/>
</dbReference>
<comment type="caution">
    <text evidence="5">The sequence shown here is derived from an EMBL/GenBank/DDBJ whole genome shotgun (WGS) entry which is preliminary data.</text>
</comment>
<dbReference type="CDD" id="cd06343">
    <property type="entry name" value="PBP1_ABC_ligand_binding-like"/>
    <property type="match status" value="1"/>
</dbReference>
<sequence length="406" mass="44840">MNTFLRALLAIAVALVSLSAISERVRQEGVSDDEIRIGNLMPYSGSLEIFGAIGKAEAAYFEMLNARGGINGRKVRFISHDDKSDPASALNLTRKLVEEDNVLLMFGSFGTPGNFAVRKYLNERQIPQLFVASGDDHLSDPSLFPWTMGWQPSFREEGRIYANYIQAFYPGKRIVALWQNDHFGREVIKGMEDGLGHVARMIRVGIAYDLKDEHLDTHVSILKRSGAEILVFAGVPENAAKVLQLAAKLDWRPVFIMNQMASSIADGLKPAGLENAVGVTTAAYLKDADDPAWKHEQSGADWQSFLENYHRAGGKDESAAMFGYAAAETLAQVLTQCGDDLSRENVMKQAAALKDYQGSILLPGIKISTGPWNFRPIKHMRLVQFDGRTWQPIGELLETAFASTDN</sequence>
<protein>
    <submittedName>
        <fullName evidence="5">ABC transporter substrate-binding protein</fullName>
    </submittedName>
</protein>
<keyword evidence="2 3" id="KW-0732">Signal</keyword>
<evidence type="ECO:0000256" key="3">
    <source>
        <dbReference type="SAM" id="SignalP"/>
    </source>
</evidence>
<dbReference type="InterPro" id="IPR028081">
    <property type="entry name" value="Leu-bd"/>
</dbReference>
<accession>A0A7Y4M5D4</accession>
<gene>
    <name evidence="5" type="ORF">HCN50_32540</name>
</gene>
<reference evidence="5 6" key="1">
    <citation type="submission" date="2020-03" db="EMBL/GenBank/DDBJ databases">
        <title>Bradyrhizobium diversity isolated from nodules of Muelleranthus trifoliolatus.</title>
        <authorList>
            <person name="Klepa M."/>
            <person name="Helene L."/>
            <person name="Hungria M."/>
        </authorList>
    </citation>
    <scope>NUCLEOTIDE SEQUENCE [LARGE SCALE GENOMIC DNA]</scope>
    <source>
        <strain evidence="5 6">WSM 1744</strain>
    </source>
</reference>
<name>A0A7Y4M5D4_9BRAD</name>
<evidence type="ECO:0000313" key="6">
    <source>
        <dbReference type="Proteomes" id="UP000528734"/>
    </source>
</evidence>
<evidence type="ECO:0000313" key="5">
    <source>
        <dbReference type="EMBL" id="NOJ50882.1"/>
    </source>
</evidence>
<dbReference type="Pfam" id="PF13458">
    <property type="entry name" value="Peripla_BP_6"/>
    <property type="match status" value="1"/>
</dbReference>
<comment type="similarity">
    <text evidence="1">Belongs to the leucine-binding protein family.</text>
</comment>
<dbReference type="AlphaFoldDB" id="A0A7Y4M5D4"/>
<evidence type="ECO:0000256" key="1">
    <source>
        <dbReference type="ARBA" id="ARBA00010062"/>
    </source>
</evidence>
<dbReference type="SUPFAM" id="SSF53822">
    <property type="entry name" value="Periplasmic binding protein-like I"/>
    <property type="match status" value="1"/>
</dbReference>
<keyword evidence="6" id="KW-1185">Reference proteome</keyword>
<evidence type="ECO:0000259" key="4">
    <source>
        <dbReference type="Pfam" id="PF13458"/>
    </source>
</evidence>
<organism evidence="5 6">
    <name type="scientific">Bradyrhizobium archetypum</name>
    <dbReference type="NCBI Taxonomy" id="2721160"/>
    <lineage>
        <taxon>Bacteria</taxon>
        <taxon>Pseudomonadati</taxon>
        <taxon>Pseudomonadota</taxon>
        <taxon>Alphaproteobacteria</taxon>
        <taxon>Hyphomicrobiales</taxon>
        <taxon>Nitrobacteraceae</taxon>
        <taxon>Bradyrhizobium</taxon>
    </lineage>
</organism>
<feature type="signal peptide" evidence="3">
    <location>
        <begin position="1"/>
        <end position="22"/>
    </location>
</feature>
<feature type="chain" id="PRO_5030536609" evidence="3">
    <location>
        <begin position="23"/>
        <end position="406"/>
    </location>
</feature>
<dbReference type="InterPro" id="IPR028082">
    <property type="entry name" value="Peripla_BP_I"/>
</dbReference>
<dbReference type="EMBL" id="JAAVLW010000020">
    <property type="protein sequence ID" value="NOJ50882.1"/>
    <property type="molecule type" value="Genomic_DNA"/>
</dbReference>
<feature type="domain" description="Leucine-binding protein" evidence="4">
    <location>
        <begin position="34"/>
        <end position="386"/>
    </location>
</feature>
<dbReference type="RefSeq" id="WP_171713930.1">
    <property type="nucleotide sequence ID" value="NZ_JAAVLW010000020.1"/>
</dbReference>
<dbReference type="PANTHER" id="PTHR47235">
    <property type="entry name" value="BLR6548 PROTEIN"/>
    <property type="match status" value="1"/>
</dbReference>
<proteinExistence type="inferred from homology"/>
<dbReference type="Proteomes" id="UP000528734">
    <property type="component" value="Unassembled WGS sequence"/>
</dbReference>
<evidence type="ECO:0000256" key="2">
    <source>
        <dbReference type="ARBA" id="ARBA00022729"/>
    </source>
</evidence>
<dbReference type="PANTHER" id="PTHR47235:SF1">
    <property type="entry name" value="BLR6548 PROTEIN"/>
    <property type="match status" value="1"/>
</dbReference>